<reference evidence="3" key="1">
    <citation type="journal article" date="2019" name="Int. J. Syst. Evol. Microbiol.">
        <title>The Global Catalogue of Microorganisms (GCM) 10K type strain sequencing project: providing services to taxonomists for standard genome sequencing and annotation.</title>
        <authorList>
            <consortium name="The Broad Institute Genomics Platform"/>
            <consortium name="The Broad Institute Genome Sequencing Center for Infectious Disease"/>
            <person name="Wu L."/>
            <person name="Ma J."/>
        </authorList>
    </citation>
    <scope>NUCLEOTIDE SEQUENCE [LARGE SCALE GENOMIC DNA]</scope>
    <source>
        <strain evidence="3">CGMCC 1.12479</strain>
    </source>
</reference>
<gene>
    <name evidence="2" type="ORF">GCM10010993_36550</name>
</gene>
<dbReference type="RefSeq" id="WP_229744571.1">
    <property type="nucleotide sequence ID" value="NZ_BMFD01000026.1"/>
</dbReference>
<dbReference type="InterPro" id="IPR007607">
    <property type="entry name" value="BacA/B"/>
</dbReference>
<comment type="similarity">
    <text evidence="1">Belongs to the bactofilin family.</text>
</comment>
<name>A0ABQ1NA44_9BACT</name>
<evidence type="ECO:0000256" key="1">
    <source>
        <dbReference type="ARBA" id="ARBA00044755"/>
    </source>
</evidence>
<organism evidence="2 3">
    <name type="scientific">Belliella aquatica</name>
    <dbReference type="NCBI Taxonomy" id="1323734"/>
    <lineage>
        <taxon>Bacteria</taxon>
        <taxon>Pseudomonadati</taxon>
        <taxon>Bacteroidota</taxon>
        <taxon>Cytophagia</taxon>
        <taxon>Cytophagales</taxon>
        <taxon>Cyclobacteriaceae</taxon>
        <taxon>Belliella</taxon>
    </lineage>
</organism>
<dbReference type="Proteomes" id="UP000635885">
    <property type="component" value="Unassembled WGS sequence"/>
</dbReference>
<evidence type="ECO:0000313" key="3">
    <source>
        <dbReference type="Proteomes" id="UP000635885"/>
    </source>
</evidence>
<comment type="caution">
    <text evidence="2">The sequence shown here is derived from an EMBL/GenBank/DDBJ whole genome shotgun (WGS) entry which is preliminary data.</text>
</comment>
<dbReference type="PANTHER" id="PTHR35024:SF4">
    <property type="entry name" value="POLYMER-FORMING CYTOSKELETAL PROTEIN"/>
    <property type="match status" value="1"/>
</dbReference>
<sequence>MFNKQEDKKSVAEMVSSSNVISKETFIKGDIKAQGNIRIEGKVEGTLDSQNKIVIGDSALVIGNVRAEEAEVSGRIEGEIHCTGVLFLKKTAIIDGNIFTQKLVVENGAIFNGKCQMGEAAAKPLNGKVKRDATEKELISR</sequence>
<evidence type="ECO:0000313" key="2">
    <source>
        <dbReference type="EMBL" id="GGC54841.1"/>
    </source>
</evidence>
<accession>A0ABQ1NA44</accession>
<proteinExistence type="inferred from homology"/>
<dbReference type="PANTHER" id="PTHR35024">
    <property type="entry name" value="HYPOTHETICAL CYTOSOLIC PROTEIN"/>
    <property type="match status" value="1"/>
</dbReference>
<evidence type="ECO:0008006" key="4">
    <source>
        <dbReference type="Google" id="ProtNLM"/>
    </source>
</evidence>
<keyword evidence="3" id="KW-1185">Reference proteome</keyword>
<dbReference type="EMBL" id="BMFD01000026">
    <property type="protein sequence ID" value="GGC54841.1"/>
    <property type="molecule type" value="Genomic_DNA"/>
</dbReference>
<dbReference type="Pfam" id="PF04519">
    <property type="entry name" value="Bactofilin"/>
    <property type="match status" value="1"/>
</dbReference>
<protein>
    <recommendedName>
        <fullName evidence="4">Integral membrane protein CcmA involved in cell shape determination</fullName>
    </recommendedName>
</protein>